<evidence type="ECO:0000313" key="2">
    <source>
        <dbReference type="EMBL" id="MFD2965903.1"/>
    </source>
</evidence>
<dbReference type="SMART" id="SM00867">
    <property type="entry name" value="YceI"/>
    <property type="match status" value="1"/>
</dbReference>
<sequence>MTTWNLDKAHSEIEFKVRHMMISNVKGFFQDFNISMSGDPEDITTASIRIAIASASINTKNEQRDQHLRSADFFDSSSYPEITFDSTDIKKESDESYAITGNLNIKGNVHPLVFSVEFGGIATDPWGNKKVGFAFSGKLNRGDFGLTWNAAVEAGGVMVGDEVKISGDIQFILS</sequence>
<dbReference type="PANTHER" id="PTHR34406:SF1">
    <property type="entry name" value="PROTEIN YCEI"/>
    <property type="match status" value="1"/>
</dbReference>
<comment type="caution">
    <text evidence="2">The sequence shown here is derived from an EMBL/GenBank/DDBJ whole genome shotgun (WGS) entry which is preliminary data.</text>
</comment>
<dbReference type="InterPro" id="IPR036761">
    <property type="entry name" value="TTHA0802/YceI-like_sf"/>
</dbReference>
<gene>
    <name evidence="2" type="ORF">ACFS7Y_00785</name>
</gene>
<evidence type="ECO:0000313" key="3">
    <source>
        <dbReference type="Proteomes" id="UP001597525"/>
    </source>
</evidence>
<name>A0ABW6B8M4_9SPHI</name>
<dbReference type="EMBL" id="JBHUPB010000001">
    <property type="protein sequence ID" value="MFD2965903.1"/>
    <property type="molecule type" value="Genomic_DNA"/>
</dbReference>
<protein>
    <submittedName>
        <fullName evidence="2">YceI family protein</fullName>
    </submittedName>
</protein>
<dbReference type="Gene3D" id="2.40.128.110">
    <property type="entry name" value="Lipid/polyisoprenoid-binding, YceI-like"/>
    <property type="match status" value="1"/>
</dbReference>
<dbReference type="Pfam" id="PF04264">
    <property type="entry name" value="YceI"/>
    <property type="match status" value="1"/>
</dbReference>
<keyword evidence="3" id="KW-1185">Reference proteome</keyword>
<dbReference type="Proteomes" id="UP001597525">
    <property type="component" value="Unassembled WGS sequence"/>
</dbReference>
<dbReference type="PANTHER" id="PTHR34406">
    <property type="entry name" value="PROTEIN YCEI"/>
    <property type="match status" value="1"/>
</dbReference>
<organism evidence="2 3">
    <name type="scientific">Sphingobacterium bambusae</name>
    <dbReference type="NCBI Taxonomy" id="662858"/>
    <lineage>
        <taxon>Bacteria</taxon>
        <taxon>Pseudomonadati</taxon>
        <taxon>Bacteroidota</taxon>
        <taxon>Sphingobacteriia</taxon>
        <taxon>Sphingobacteriales</taxon>
        <taxon>Sphingobacteriaceae</taxon>
        <taxon>Sphingobacterium</taxon>
    </lineage>
</organism>
<reference evidence="3" key="1">
    <citation type="journal article" date="2019" name="Int. J. Syst. Evol. Microbiol.">
        <title>The Global Catalogue of Microorganisms (GCM) 10K type strain sequencing project: providing services to taxonomists for standard genome sequencing and annotation.</title>
        <authorList>
            <consortium name="The Broad Institute Genomics Platform"/>
            <consortium name="The Broad Institute Genome Sequencing Center for Infectious Disease"/>
            <person name="Wu L."/>
            <person name="Ma J."/>
        </authorList>
    </citation>
    <scope>NUCLEOTIDE SEQUENCE [LARGE SCALE GENOMIC DNA]</scope>
    <source>
        <strain evidence="3">KCTC 22814</strain>
    </source>
</reference>
<accession>A0ABW6B8M4</accession>
<dbReference type="InterPro" id="IPR007372">
    <property type="entry name" value="Lipid/polyisoprenoid-bd_YceI"/>
</dbReference>
<feature type="domain" description="Lipid/polyisoprenoid-binding YceI-like" evidence="1">
    <location>
        <begin position="3"/>
        <end position="172"/>
    </location>
</feature>
<dbReference type="RefSeq" id="WP_320184779.1">
    <property type="nucleotide sequence ID" value="NZ_CP138332.1"/>
</dbReference>
<proteinExistence type="predicted"/>
<evidence type="ECO:0000259" key="1">
    <source>
        <dbReference type="SMART" id="SM00867"/>
    </source>
</evidence>
<dbReference type="SUPFAM" id="SSF101874">
    <property type="entry name" value="YceI-like"/>
    <property type="match status" value="1"/>
</dbReference>